<dbReference type="EMBL" id="JANFXK010000001">
    <property type="protein sequence ID" value="MCQ4635195.1"/>
    <property type="molecule type" value="Genomic_DNA"/>
</dbReference>
<evidence type="ECO:0000313" key="2">
    <source>
        <dbReference type="EMBL" id="MCQ4635195.1"/>
    </source>
</evidence>
<proteinExistence type="predicted"/>
<dbReference type="SUPFAM" id="SSF51338">
    <property type="entry name" value="Composite domain of metallo-dependent hydrolases"/>
    <property type="match status" value="1"/>
</dbReference>
<dbReference type="SUPFAM" id="SSF51556">
    <property type="entry name" value="Metallo-dependent hydrolases"/>
    <property type="match status" value="1"/>
</dbReference>
<dbReference type="InterPro" id="IPR033932">
    <property type="entry name" value="YtcJ-like"/>
</dbReference>
<protein>
    <submittedName>
        <fullName evidence="2">Amidohydrolase</fullName>
    </submittedName>
</protein>
<gene>
    <name evidence="2" type="ORF">NE619_00415</name>
</gene>
<dbReference type="Gene3D" id="2.30.40.10">
    <property type="entry name" value="Urease, subunit C, domain 1"/>
    <property type="match status" value="1"/>
</dbReference>
<dbReference type="Proteomes" id="UP001524502">
    <property type="component" value="Unassembled WGS sequence"/>
</dbReference>
<dbReference type="Pfam" id="PF07969">
    <property type="entry name" value="Amidohydro_3"/>
    <property type="match status" value="1"/>
</dbReference>
<dbReference type="Gene3D" id="3.20.20.140">
    <property type="entry name" value="Metal-dependent hydrolases"/>
    <property type="match status" value="1"/>
</dbReference>
<sequence length="541" mass="59810">MEYADKLLKSSAIFTGCGSEPFSGAVAVKGNKILAVLKDDEIDKYRSENTEVYDCGDKMIMPGLIDAHDHLWWGAVADSDHMVDLTASTSEAEAIEMIKKYAAEHPEEKRIRGFGWFPANWNDAPLPTKHSLDEAVPDRPAYMNCADAHTGWLNSLALEESGYTPDMELGAGSVGTFDNGEMNGLIYEPDALNYAWEKVYDFPPEQIKEILRSFMKGLAAQGVTSLSEMSADDYKEIYHDRYKVFREMDDDGELTSRIHVYNKFMGYTDFAKTKEWQEEFYSDKFRICGLKGFLDGVTSTYTGALLAPYADRPDTCGEGVPLATKEDLEASVIAGNAAGLPVRIHAVGDAAVRMALDAFEESIKVNGQHGLVNTIEHIETIDPQDIPRFKELGVVASMQGEHLPMEFNEKVARLGEERCRFEWAFRSLVDAGATLAFGTDFPVVHYNQFPGIYAAVARKNYDGTIAGADNGEKLTLAEALTANTLGSAIVYGREHELGTLEAGKLADIIVLDRNLFEAAEEEIKDTKVILTIMDGNITYRA</sequence>
<evidence type="ECO:0000259" key="1">
    <source>
        <dbReference type="Pfam" id="PF07969"/>
    </source>
</evidence>
<comment type="caution">
    <text evidence="2">The sequence shown here is derived from an EMBL/GenBank/DDBJ whole genome shotgun (WGS) entry which is preliminary data.</text>
</comment>
<dbReference type="Gene3D" id="3.10.310.70">
    <property type="match status" value="1"/>
</dbReference>
<name>A0ABT1RJ39_9FIRM</name>
<evidence type="ECO:0000313" key="3">
    <source>
        <dbReference type="Proteomes" id="UP001524502"/>
    </source>
</evidence>
<reference evidence="2 3" key="1">
    <citation type="submission" date="2022-06" db="EMBL/GenBank/DDBJ databases">
        <title>Isolation of gut microbiota from human fecal samples.</title>
        <authorList>
            <person name="Pamer E.G."/>
            <person name="Barat B."/>
            <person name="Waligurski E."/>
            <person name="Medina S."/>
            <person name="Paddock L."/>
            <person name="Mostad J."/>
        </authorList>
    </citation>
    <scope>NUCLEOTIDE SEQUENCE [LARGE SCALE GENOMIC DNA]</scope>
    <source>
        <strain evidence="2 3">SL.3.17</strain>
    </source>
</reference>
<dbReference type="InterPro" id="IPR013108">
    <property type="entry name" value="Amidohydro_3"/>
</dbReference>
<dbReference type="CDD" id="cd01300">
    <property type="entry name" value="YtcJ_like"/>
    <property type="match status" value="1"/>
</dbReference>
<organism evidence="2 3">
    <name type="scientific">Anaerovorax odorimutans</name>
    <dbReference type="NCBI Taxonomy" id="109327"/>
    <lineage>
        <taxon>Bacteria</taxon>
        <taxon>Bacillati</taxon>
        <taxon>Bacillota</taxon>
        <taxon>Clostridia</taxon>
        <taxon>Peptostreptococcales</taxon>
        <taxon>Anaerovoracaceae</taxon>
        <taxon>Anaerovorax</taxon>
    </lineage>
</organism>
<dbReference type="InterPro" id="IPR011059">
    <property type="entry name" value="Metal-dep_hydrolase_composite"/>
</dbReference>
<keyword evidence="3" id="KW-1185">Reference proteome</keyword>
<dbReference type="PANTHER" id="PTHR22642">
    <property type="entry name" value="IMIDAZOLONEPROPIONASE"/>
    <property type="match status" value="1"/>
</dbReference>
<dbReference type="PANTHER" id="PTHR22642:SF2">
    <property type="entry name" value="PROTEIN LONG AFTER FAR-RED 3"/>
    <property type="match status" value="1"/>
</dbReference>
<dbReference type="RefSeq" id="WP_256130396.1">
    <property type="nucleotide sequence ID" value="NZ_JANFXK010000001.1"/>
</dbReference>
<feature type="domain" description="Amidohydrolase 3" evidence="1">
    <location>
        <begin position="51"/>
        <end position="539"/>
    </location>
</feature>
<accession>A0ABT1RJ39</accession>
<dbReference type="InterPro" id="IPR032466">
    <property type="entry name" value="Metal_Hydrolase"/>
</dbReference>